<dbReference type="EMBL" id="ML121603">
    <property type="protein sequence ID" value="RPB18946.1"/>
    <property type="molecule type" value="Genomic_DNA"/>
</dbReference>
<dbReference type="Proteomes" id="UP000267821">
    <property type="component" value="Unassembled WGS sequence"/>
</dbReference>
<dbReference type="OrthoDB" id="10651395at2759"/>
<evidence type="ECO:0000313" key="2">
    <source>
        <dbReference type="Proteomes" id="UP000267821"/>
    </source>
</evidence>
<dbReference type="AlphaFoldDB" id="A0A3N4L8L2"/>
<sequence length="193" mass="21659">MGFGVTEDQAKAIEVGNLKGVEHPFGVQIGLRFKTYQHGLMAQLRENFDCLLKMFWEAPESQNFINGQLIIFEAMKAKIRMRAPNANAPIIGEDEINEKFLKSNLKLLSMTGKAPGIEAADKTSAILKGDVGVVEWPELRRPAKWGNREHVAWYGELIGSKGIEEGVREDMEYDLAIEDAKAIGERQDMLRIL</sequence>
<protein>
    <submittedName>
        <fullName evidence="1">Uncharacterized protein</fullName>
    </submittedName>
</protein>
<gene>
    <name evidence="1" type="ORF">L211DRAFT_853653</name>
</gene>
<name>A0A3N4L8L2_9PEZI</name>
<proteinExistence type="predicted"/>
<accession>A0A3N4L8L2</accession>
<organism evidence="1 2">
    <name type="scientific">Terfezia boudieri ATCC MYA-4762</name>
    <dbReference type="NCBI Taxonomy" id="1051890"/>
    <lineage>
        <taxon>Eukaryota</taxon>
        <taxon>Fungi</taxon>
        <taxon>Dikarya</taxon>
        <taxon>Ascomycota</taxon>
        <taxon>Pezizomycotina</taxon>
        <taxon>Pezizomycetes</taxon>
        <taxon>Pezizales</taxon>
        <taxon>Pezizaceae</taxon>
        <taxon>Terfezia</taxon>
    </lineage>
</organism>
<keyword evidence="2" id="KW-1185">Reference proteome</keyword>
<evidence type="ECO:0000313" key="1">
    <source>
        <dbReference type="EMBL" id="RPB18946.1"/>
    </source>
</evidence>
<dbReference type="InParanoid" id="A0A3N4L8L2"/>
<reference evidence="1 2" key="1">
    <citation type="journal article" date="2018" name="Nat. Ecol. Evol.">
        <title>Pezizomycetes genomes reveal the molecular basis of ectomycorrhizal truffle lifestyle.</title>
        <authorList>
            <person name="Murat C."/>
            <person name="Payen T."/>
            <person name="Noel B."/>
            <person name="Kuo A."/>
            <person name="Morin E."/>
            <person name="Chen J."/>
            <person name="Kohler A."/>
            <person name="Krizsan K."/>
            <person name="Balestrini R."/>
            <person name="Da Silva C."/>
            <person name="Montanini B."/>
            <person name="Hainaut M."/>
            <person name="Levati E."/>
            <person name="Barry K.W."/>
            <person name="Belfiori B."/>
            <person name="Cichocki N."/>
            <person name="Clum A."/>
            <person name="Dockter R.B."/>
            <person name="Fauchery L."/>
            <person name="Guy J."/>
            <person name="Iotti M."/>
            <person name="Le Tacon F."/>
            <person name="Lindquist E.A."/>
            <person name="Lipzen A."/>
            <person name="Malagnac F."/>
            <person name="Mello A."/>
            <person name="Molinier V."/>
            <person name="Miyauchi S."/>
            <person name="Poulain J."/>
            <person name="Riccioni C."/>
            <person name="Rubini A."/>
            <person name="Sitrit Y."/>
            <person name="Splivallo R."/>
            <person name="Traeger S."/>
            <person name="Wang M."/>
            <person name="Zifcakova L."/>
            <person name="Wipf D."/>
            <person name="Zambonelli A."/>
            <person name="Paolocci F."/>
            <person name="Nowrousian M."/>
            <person name="Ottonello S."/>
            <person name="Baldrian P."/>
            <person name="Spatafora J.W."/>
            <person name="Henrissat B."/>
            <person name="Nagy L.G."/>
            <person name="Aury J.M."/>
            <person name="Wincker P."/>
            <person name="Grigoriev I.V."/>
            <person name="Bonfante P."/>
            <person name="Martin F.M."/>
        </authorList>
    </citation>
    <scope>NUCLEOTIDE SEQUENCE [LARGE SCALE GENOMIC DNA]</scope>
    <source>
        <strain evidence="1 2">ATCC MYA-4762</strain>
    </source>
</reference>